<name>A0A8C6D2B2_MOSMO</name>
<proteinExistence type="predicted"/>
<dbReference type="Proteomes" id="UP000694544">
    <property type="component" value="Unplaced"/>
</dbReference>
<evidence type="ECO:0000313" key="3">
    <source>
        <dbReference type="Proteomes" id="UP000694544"/>
    </source>
</evidence>
<feature type="domain" description="PWWP" evidence="1">
    <location>
        <begin position="6"/>
        <end position="100"/>
    </location>
</feature>
<dbReference type="GeneTree" id="ENSGT00390000001700"/>
<dbReference type="InterPro" id="IPR040263">
    <property type="entry name" value="PWP3A_3B_4"/>
</dbReference>
<dbReference type="Pfam" id="PF20887">
    <property type="entry name" value="PWP3A-B_N"/>
    <property type="match status" value="1"/>
</dbReference>
<accession>A0A8C6D2B2</accession>
<reference evidence="2" key="2">
    <citation type="submission" date="2025-09" db="UniProtKB">
        <authorList>
            <consortium name="Ensembl"/>
        </authorList>
    </citation>
    <scope>IDENTIFICATION</scope>
</reference>
<organism evidence="2 3">
    <name type="scientific">Moschus moschiferus</name>
    <name type="common">Siberian musk deer</name>
    <name type="synonym">Moschus sibiricus</name>
    <dbReference type="NCBI Taxonomy" id="68415"/>
    <lineage>
        <taxon>Eukaryota</taxon>
        <taxon>Metazoa</taxon>
        <taxon>Chordata</taxon>
        <taxon>Craniata</taxon>
        <taxon>Vertebrata</taxon>
        <taxon>Euteleostomi</taxon>
        <taxon>Mammalia</taxon>
        <taxon>Eutheria</taxon>
        <taxon>Laurasiatheria</taxon>
        <taxon>Artiodactyla</taxon>
        <taxon>Ruminantia</taxon>
        <taxon>Pecora</taxon>
        <taxon>Moschidae</taxon>
        <taxon>Moschus</taxon>
    </lineage>
</organism>
<dbReference type="Ensembl" id="ENSMMST00000009194.1">
    <property type="protein sequence ID" value="ENSMMSP00000008310.1"/>
    <property type="gene ID" value="ENSMMSG00000006435.1"/>
</dbReference>
<protein>
    <recommendedName>
        <fullName evidence="1">PWWP domain-containing protein</fullName>
    </recommendedName>
</protein>
<reference evidence="2" key="1">
    <citation type="submission" date="2025-08" db="UniProtKB">
        <authorList>
            <consortium name="Ensembl"/>
        </authorList>
    </citation>
    <scope>IDENTIFICATION</scope>
</reference>
<evidence type="ECO:0000313" key="2">
    <source>
        <dbReference type="Ensembl" id="ENSMMSP00000008310.1"/>
    </source>
</evidence>
<dbReference type="AlphaFoldDB" id="A0A8C6D2B2"/>
<sequence>MMDAKYVLCIWKGCFWPAKILSRPSVSPQQKRKKALSLEVQILSVDEKIRVKSINIKTLNESMIESLTASLAAQPEPSGPEEEEMVYICTITMAWDLLNKNGSYTPARVTGDPESKMLSPRKLQKQHRRRCWEPNWAYGGV</sequence>
<keyword evidence="3" id="KW-1185">Reference proteome</keyword>
<dbReference type="PANTHER" id="PTHR31333:SF2">
    <property type="entry name" value="PWWP DOMAIN-CONTAINING DNA REPAIR FACTOR 4"/>
    <property type="match status" value="1"/>
</dbReference>
<dbReference type="InterPro" id="IPR048765">
    <property type="entry name" value="PWP3A_3B_4_N"/>
</dbReference>
<dbReference type="PANTHER" id="PTHR31333">
    <property type="entry name" value="PWWP DOMAIN-CONTAINING DNA REPAIR FACTOR 3 FAMILY MEMBER"/>
    <property type="match status" value="1"/>
</dbReference>
<evidence type="ECO:0000259" key="1">
    <source>
        <dbReference type="Pfam" id="PF20887"/>
    </source>
</evidence>